<keyword evidence="1" id="KW-0812">Transmembrane</keyword>
<feature type="transmembrane region" description="Helical" evidence="1">
    <location>
        <begin position="57"/>
        <end position="80"/>
    </location>
</feature>
<evidence type="ECO:0008006" key="4">
    <source>
        <dbReference type="Google" id="ProtNLM"/>
    </source>
</evidence>
<feature type="transmembrane region" description="Helical" evidence="1">
    <location>
        <begin position="16"/>
        <end position="37"/>
    </location>
</feature>
<protein>
    <recommendedName>
        <fullName evidence="4">DUF4149 domain-containing protein</fullName>
    </recommendedName>
</protein>
<feature type="transmembrane region" description="Helical" evidence="1">
    <location>
        <begin position="140"/>
        <end position="159"/>
    </location>
</feature>
<keyword evidence="1" id="KW-1133">Transmembrane helix</keyword>
<gene>
    <name evidence="2" type="ORF">NIES23_27100</name>
</gene>
<name>A0A1Z4KLR2_ANAVA</name>
<dbReference type="AlphaFoldDB" id="A0A1Z4KLR2"/>
<keyword evidence="1" id="KW-0472">Membrane</keyword>
<dbReference type="EMBL" id="AP018216">
    <property type="protein sequence ID" value="BAY69910.1"/>
    <property type="molecule type" value="Genomic_DNA"/>
</dbReference>
<evidence type="ECO:0000256" key="1">
    <source>
        <dbReference type="SAM" id="Phobius"/>
    </source>
</evidence>
<accession>A0A1Z4KLR2</accession>
<sequence length="163" mass="18352">MNAISKVEFKHPSWQTAILFALGFWLSASLVLDWVIMPSLYLSGMMLQEGFTTAGYAIFWIFNRLELLSAAVVLTGILVWKKTHVHWNVNMTIIGFMLLAIALLNTYFFTPQMSAIGVNLNLFATESTIPATMNLLHGGYFILEVVKLLVGGALFNWCWQQQS</sequence>
<feature type="transmembrane region" description="Helical" evidence="1">
    <location>
        <begin position="87"/>
        <end position="109"/>
    </location>
</feature>
<organism evidence="2 3">
    <name type="scientific">Trichormus variabilis NIES-23</name>
    <dbReference type="NCBI Taxonomy" id="1973479"/>
    <lineage>
        <taxon>Bacteria</taxon>
        <taxon>Bacillati</taxon>
        <taxon>Cyanobacteriota</taxon>
        <taxon>Cyanophyceae</taxon>
        <taxon>Nostocales</taxon>
        <taxon>Nostocaceae</taxon>
        <taxon>Trichormus</taxon>
    </lineage>
</organism>
<dbReference type="Proteomes" id="UP000217507">
    <property type="component" value="Chromosome"/>
</dbReference>
<evidence type="ECO:0000313" key="2">
    <source>
        <dbReference type="EMBL" id="BAY69910.1"/>
    </source>
</evidence>
<proteinExistence type="predicted"/>
<reference evidence="2 3" key="1">
    <citation type="submission" date="2017-06" db="EMBL/GenBank/DDBJ databases">
        <title>Genome sequencing of cyanobaciteial culture collection at National Institute for Environmental Studies (NIES).</title>
        <authorList>
            <person name="Hirose Y."/>
            <person name="Shimura Y."/>
            <person name="Fujisawa T."/>
            <person name="Nakamura Y."/>
            <person name="Kawachi M."/>
        </authorList>
    </citation>
    <scope>NUCLEOTIDE SEQUENCE [LARGE SCALE GENOMIC DNA]</scope>
    <source>
        <strain evidence="2 3">NIES-23</strain>
    </source>
</reference>
<evidence type="ECO:0000313" key="3">
    <source>
        <dbReference type="Proteomes" id="UP000217507"/>
    </source>
</evidence>